<dbReference type="AlphaFoldDB" id="W4EU79"/>
<keyword evidence="1 4" id="KW-0808">Transferase</keyword>
<feature type="domain" description="N-acetyltransferase" evidence="3">
    <location>
        <begin position="2"/>
        <end position="163"/>
    </location>
</feature>
<dbReference type="RefSeq" id="WP_143691066.1">
    <property type="nucleotide sequence ID" value="NZ_ASQA01000028.1"/>
</dbReference>
<protein>
    <submittedName>
        <fullName evidence="4">Acetyltransferase</fullName>
    </submittedName>
</protein>
<organism evidence="4 5">
    <name type="scientific">Viridibacillus arenosi FSL R5-213</name>
    <dbReference type="NCBI Taxonomy" id="1227360"/>
    <lineage>
        <taxon>Bacteria</taxon>
        <taxon>Bacillati</taxon>
        <taxon>Bacillota</taxon>
        <taxon>Bacilli</taxon>
        <taxon>Bacillales</taxon>
        <taxon>Caryophanaceae</taxon>
        <taxon>Viridibacillus</taxon>
    </lineage>
</organism>
<dbReference type="InterPro" id="IPR000182">
    <property type="entry name" value="GNAT_dom"/>
</dbReference>
<evidence type="ECO:0000259" key="3">
    <source>
        <dbReference type="PROSITE" id="PS51186"/>
    </source>
</evidence>
<keyword evidence="5" id="KW-1185">Reference proteome</keyword>
<proteinExistence type="predicted"/>
<dbReference type="GO" id="GO:0016747">
    <property type="term" value="F:acyltransferase activity, transferring groups other than amino-acyl groups"/>
    <property type="evidence" value="ECO:0007669"/>
    <property type="project" value="InterPro"/>
</dbReference>
<evidence type="ECO:0000256" key="2">
    <source>
        <dbReference type="ARBA" id="ARBA00023315"/>
    </source>
</evidence>
<dbReference type="PANTHER" id="PTHR43420">
    <property type="entry name" value="ACETYLTRANSFERASE"/>
    <property type="match status" value="1"/>
</dbReference>
<evidence type="ECO:0000313" key="4">
    <source>
        <dbReference type="EMBL" id="ETT84095.1"/>
    </source>
</evidence>
<dbReference type="Proteomes" id="UP000019062">
    <property type="component" value="Unassembled WGS sequence"/>
</dbReference>
<comment type="caution">
    <text evidence="4">The sequence shown here is derived from an EMBL/GenBank/DDBJ whole genome shotgun (WGS) entry which is preliminary data.</text>
</comment>
<name>W4EU79_9BACL</name>
<dbReference type="InterPro" id="IPR050680">
    <property type="entry name" value="YpeA/RimI_acetyltransf"/>
</dbReference>
<evidence type="ECO:0000256" key="1">
    <source>
        <dbReference type="ARBA" id="ARBA00022679"/>
    </source>
</evidence>
<dbReference type="InterPro" id="IPR016181">
    <property type="entry name" value="Acyl_CoA_acyltransferase"/>
</dbReference>
<evidence type="ECO:0000313" key="5">
    <source>
        <dbReference type="Proteomes" id="UP000019062"/>
    </source>
</evidence>
<dbReference type="Gene3D" id="3.40.630.30">
    <property type="match status" value="1"/>
</dbReference>
<dbReference type="EMBL" id="ASQA01000028">
    <property type="protein sequence ID" value="ETT84095.1"/>
    <property type="molecule type" value="Genomic_DNA"/>
</dbReference>
<dbReference type="PROSITE" id="PS51186">
    <property type="entry name" value="GNAT"/>
    <property type="match status" value="1"/>
</dbReference>
<dbReference type="SUPFAM" id="SSF55729">
    <property type="entry name" value="Acyl-CoA N-acyltransferases (Nat)"/>
    <property type="match status" value="1"/>
</dbReference>
<dbReference type="CDD" id="cd04301">
    <property type="entry name" value="NAT_SF"/>
    <property type="match status" value="1"/>
</dbReference>
<dbReference type="eggNOG" id="COG0456">
    <property type="taxonomic scope" value="Bacteria"/>
</dbReference>
<gene>
    <name evidence="4" type="ORF">C176_12043</name>
</gene>
<reference evidence="4 5" key="1">
    <citation type="journal article" date="2014" name="BMC Genomics">
        <title>Genomic comparison of sporeforming bacilli isolated from milk.</title>
        <authorList>
            <person name="Moreno Switt A.I."/>
            <person name="Andrus A.D."/>
            <person name="Ranieri M.L."/>
            <person name="Orsi R.H."/>
            <person name="Ivy R."/>
            <person name="den Bakker H.C."/>
            <person name="Martin N.H."/>
            <person name="Wiedmann M."/>
            <person name="Boor K.J."/>
        </authorList>
    </citation>
    <scope>NUCLEOTIDE SEQUENCE [LARGE SCALE GENOMIC DNA]</scope>
    <source>
        <strain evidence="4 5">FSL R5-213</strain>
    </source>
</reference>
<sequence>MLLIRNLEENEHEFLLDMLYESIHIPENKPTREELLNFPHIRKYHEGWGRAGDRSLIAIDEENQKVGAVWYRLFEENNQGYGYVDHNTPELGIAIVENGRGKGIGTLLMKKILQLAMAEGYKSISLSVDPDNSDAVHIYNKLGFQEYGISGTSITMVYRDAEH</sequence>
<keyword evidence="2" id="KW-0012">Acyltransferase</keyword>
<accession>W4EU79</accession>
<dbReference type="Pfam" id="PF00583">
    <property type="entry name" value="Acetyltransf_1"/>
    <property type="match status" value="1"/>
</dbReference>